<dbReference type="PANTHER" id="PTHR47506:SF1">
    <property type="entry name" value="HTH-TYPE TRANSCRIPTIONAL REGULATOR YJDC"/>
    <property type="match status" value="1"/>
</dbReference>
<evidence type="ECO:0000256" key="2">
    <source>
        <dbReference type="ARBA" id="ARBA00023125"/>
    </source>
</evidence>
<dbReference type="Proteomes" id="UP001597540">
    <property type="component" value="Unassembled WGS sequence"/>
</dbReference>
<dbReference type="PANTHER" id="PTHR47506">
    <property type="entry name" value="TRANSCRIPTIONAL REGULATORY PROTEIN"/>
    <property type="match status" value="1"/>
</dbReference>
<dbReference type="InterPro" id="IPR009057">
    <property type="entry name" value="Homeodomain-like_sf"/>
</dbReference>
<accession>A0ABW5SQ52</accession>
<proteinExistence type="predicted"/>
<reference evidence="7" key="1">
    <citation type="journal article" date="2019" name="Int. J. Syst. Evol. Microbiol.">
        <title>The Global Catalogue of Microorganisms (GCM) 10K type strain sequencing project: providing services to taxonomists for standard genome sequencing and annotation.</title>
        <authorList>
            <consortium name="The Broad Institute Genomics Platform"/>
            <consortium name="The Broad Institute Genome Sequencing Center for Infectious Disease"/>
            <person name="Wu L."/>
            <person name="Ma J."/>
        </authorList>
    </citation>
    <scope>NUCLEOTIDE SEQUENCE [LARGE SCALE GENOMIC DNA]</scope>
    <source>
        <strain evidence="7">KCTC 33849</strain>
    </source>
</reference>
<dbReference type="Pfam" id="PF00440">
    <property type="entry name" value="TetR_N"/>
    <property type="match status" value="1"/>
</dbReference>
<dbReference type="InterPro" id="IPR036271">
    <property type="entry name" value="Tet_transcr_reg_TetR-rel_C_sf"/>
</dbReference>
<dbReference type="SUPFAM" id="SSF46689">
    <property type="entry name" value="Homeodomain-like"/>
    <property type="match status" value="1"/>
</dbReference>
<keyword evidence="7" id="KW-1185">Reference proteome</keyword>
<dbReference type="SUPFAM" id="SSF48498">
    <property type="entry name" value="Tetracyclin repressor-like, C-terminal domain"/>
    <property type="match status" value="1"/>
</dbReference>
<comment type="caution">
    <text evidence="6">The sequence shown here is derived from an EMBL/GenBank/DDBJ whole genome shotgun (WGS) entry which is preliminary data.</text>
</comment>
<feature type="domain" description="HTH tetR-type" evidence="5">
    <location>
        <begin position="9"/>
        <end position="70"/>
    </location>
</feature>
<evidence type="ECO:0000256" key="3">
    <source>
        <dbReference type="ARBA" id="ARBA00023163"/>
    </source>
</evidence>
<dbReference type="Gene3D" id="1.10.10.60">
    <property type="entry name" value="Homeodomain-like"/>
    <property type="match status" value="1"/>
</dbReference>
<dbReference type="InterPro" id="IPR011075">
    <property type="entry name" value="TetR_C"/>
</dbReference>
<dbReference type="PROSITE" id="PS50977">
    <property type="entry name" value="HTH_TETR_2"/>
    <property type="match status" value="1"/>
</dbReference>
<gene>
    <name evidence="6" type="ORF">ACFSVM_09695</name>
</gene>
<sequence>MPRTGRPRTFNRDEAVDAAMILFWEYGFESTSLAQLKAAMGNISSASFYAAFKSKEDLFREVIDRYISMYGHASETFKNTNITSRAAMELGLLEAARFQTENTHPLGCLLVLSTVNCSPEQQHIQDLLSNERKRVRGWIKDCIERAVANGELPEFTDISMVITLFETFLRGISTQARDDVPYEEIAAAITHLMSVWDLLSVDNVIERID</sequence>
<evidence type="ECO:0000256" key="1">
    <source>
        <dbReference type="ARBA" id="ARBA00023015"/>
    </source>
</evidence>
<keyword evidence="1" id="KW-0805">Transcription regulation</keyword>
<dbReference type="RefSeq" id="WP_379261743.1">
    <property type="nucleotide sequence ID" value="NZ_JBHUMJ010000002.1"/>
</dbReference>
<feature type="DNA-binding region" description="H-T-H motif" evidence="4">
    <location>
        <begin position="33"/>
        <end position="52"/>
    </location>
</feature>
<organism evidence="6 7">
    <name type="scientific">Paenibacillus shunpengii</name>
    <dbReference type="NCBI Taxonomy" id="2054424"/>
    <lineage>
        <taxon>Bacteria</taxon>
        <taxon>Bacillati</taxon>
        <taxon>Bacillota</taxon>
        <taxon>Bacilli</taxon>
        <taxon>Bacillales</taxon>
        <taxon>Paenibacillaceae</taxon>
        <taxon>Paenibacillus</taxon>
    </lineage>
</organism>
<evidence type="ECO:0000259" key="5">
    <source>
        <dbReference type="PROSITE" id="PS50977"/>
    </source>
</evidence>
<dbReference type="Pfam" id="PF16925">
    <property type="entry name" value="TetR_C_13"/>
    <property type="match status" value="1"/>
</dbReference>
<protein>
    <submittedName>
        <fullName evidence="6">TetR/AcrR family transcriptional regulator</fullName>
    </submittedName>
</protein>
<evidence type="ECO:0000256" key="4">
    <source>
        <dbReference type="PROSITE-ProRule" id="PRU00335"/>
    </source>
</evidence>
<evidence type="ECO:0000313" key="7">
    <source>
        <dbReference type="Proteomes" id="UP001597540"/>
    </source>
</evidence>
<keyword evidence="2 4" id="KW-0238">DNA-binding</keyword>
<dbReference type="EMBL" id="JBHUMJ010000002">
    <property type="protein sequence ID" value="MFD2700745.1"/>
    <property type="molecule type" value="Genomic_DNA"/>
</dbReference>
<evidence type="ECO:0000313" key="6">
    <source>
        <dbReference type="EMBL" id="MFD2700745.1"/>
    </source>
</evidence>
<name>A0ABW5SQ52_9BACL</name>
<dbReference type="Gene3D" id="1.10.357.10">
    <property type="entry name" value="Tetracycline Repressor, domain 2"/>
    <property type="match status" value="1"/>
</dbReference>
<keyword evidence="3" id="KW-0804">Transcription</keyword>
<dbReference type="InterPro" id="IPR001647">
    <property type="entry name" value="HTH_TetR"/>
</dbReference>